<organism evidence="1 2">
    <name type="scientific">Nesterenkonia aerolata</name>
    <dbReference type="NCBI Taxonomy" id="3074079"/>
    <lineage>
        <taxon>Bacteria</taxon>
        <taxon>Bacillati</taxon>
        <taxon>Actinomycetota</taxon>
        <taxon>Actinomycetes</taxon>
        <taxon>Micrococcales</taxon>
        <taxon>Micrococcaceae</taxon>
        <taxon>Nesterenkonia</taxon>
    </lineage>
</organism>
<gene>
    <name evidence="1" type="ORF">RIL96_07355</name>
</gene>
<dbReference type="InterPro" id="IPR050275">
    <property type="entry name" value="PGM_Phosphatase"/>
</dbReference>
<keyword evidence="2" id="KW-1185">Reference proteome</keyword>
<dbReference type="SUPFAM" id="SSF53254">
    <property type="entry name" value="Phosphoglycerate mutase-like"/>
    <property type="match status" value="1"/>
</dbReference>
<dbReference type="Gene3D" id="3.40.50.1240">
    <property type="entry name" value="Phosphoglycerate mutase-like"/>
    <property type="match status" value="1"/>
</dbReference>
<evidence type="ECO:0000313" key="1">
    <source>
        <dbReference type="EMBL" id="MDR8019382.1"/>
    </source>
</evidence>
<dbReference type="InterPro" id="IPR029033">
    <property type="entry name" value="His_PPase_superfam"/>
</dbReference>
<dbReference type="Pfam" id="PF00300">
    <property type="entry name" value="His_Phos_1"/>
    <property type="match status" value="1"/>
</dbReference>
<proteinExistence type="predicted"/>
<dbReference type="InterPro" id="IPR001345">
    <property type="entry name" value="PG/BPGM_mutase_AS"/>
</dbReference>
<dbReference type="CDD" id="cd07067">
    <property type="entry name" value="HP_PGM_like"/>
    <property type="match status" value="1"/>
</dbReference>
<comment type="caution">
    <text evidence="1">The sequence shown here is derived from an EMBL/GenBank/DDBJ whole genome shotgun (WGS) entry which is preliminary data.</text>
</comment>
<dbReference type="SMART" id="SM00855">
    <property type="entry name" value="PGAM"/>
    <property type="match status" value="1"/>
</dbReference>
<dbReference type="GO" id="GO:0016787">
    <property type="term" value="F:hydrolase activity"/>
    <property type="evidence" value="ECO:0007669"/>
    <property type="project" value="UniProtKB-KW"/>
</dbReference>
<reference evidence="1 2" key="1">
    <citation type="submission" date="2023-09" db="EMBL/GenBank/DDBJ databases">
        <title>Description of three actinobacteria isolated from air of manufacturing shop in a pharmaceutical factory.</title>
        <authorList>
            <person name="Zhang D.-F."/>
        </authorList>
    </citation>
    <scope>NUCLEOTIDE SEQUENCE [LARGE SCALE GENOMIC DNA]</scope>
    <source>
        <strain evidence="1 2">LY-0111</strain>
    </source>
</reference>
<keyword evidence="1" id="KW-0378">Hydrolase</keyword>
<dbReference type="EMBL" id="JAVKGR010000007">
    <property type="protein sequence ID" value="MDR8019382.1"/>
    <property type="molecule type" value="Genomic_DNA"/>
</dbReference>
<dbReference type="PROSITE" id="PS00175">
    <property type="entry name" value="PG_MUTASE"/>
    <property type="match status" value="1"/>
</dbReference>
<dbReference type="PANTHER" id="PTHR48100">
    <property type="entry name" value="BROAD-SPECIFICITY PHOSPHATASE YOR283W-RELATED"/>
    <property type="match status" value="1"/>
</dbReference>
<dbReference type="InterPro" id="IPR013078">
    <property type="entry name" value="His_Pase_superF_clade-1"/>
</dbReference>
<sequence>MIRVLLCRHGETDWNRDHRLQGHSDIPLAESGRRQAAATGAFVRAQQPQLGHVSSLVRTQQTYEQFGLDGAGAAGSPQIWDELREQNLGVWEGAYAAEIRDSKPEEFAQWRSGDFTPEGGESQQMLAARMGRAFCEIVRQTATVEPTASPDLSFEVRTAVAVSHGAALRVLFESMGLIDRSRFIPLTPASVTVIDVPLTDAPLSSSLPRGGVEGDDLAGAVAALSDEQIVSHARLRVLNLSPELLLNP</sequence>
<dbReference type="Proteomes" id="UP001251870">
    <property type="component" value="Unassembled WGS sequence"/>
</dbReference>
<dbReference type="RefSeq" id="WP_310548371.1">
    <property type="nucleotide sequence ID" value="NZ_JAVKGR010000007.1"/>
</dbReference>
<evidence type="ECO:0000313" key="2">
    <source>
        <dbReference type="Proteomes" id="UP001251870"/>
    </source>
</evidence>
<dbReference type="EC" id="3.1.3.-" evidence="1"/>
<protein>
    <submittedName>
        <fullName evidence="1">Histidine phosphatase family protein</fullName>
        <ecNumber evidence="1">3.1.3.-</ecNumber>
    </submittedName>
</protein>
<accession>A0ABU2DS96</accession>
<name>A0ABU2DS96_9MICC</name>